<evidence type="ECO:0000256" key="2">
    <source>
        <dbReference type="ARBA" id="ARBA00022741"/>
    </source>
</evidence>
<evidence type="ECO:0000256" key="5">
    <source>
        <dbReference type="RuleBase" id="RU000304"/>
    </source>
</evidence>
<comment type="caution">
    <text evidence="7">The sequence shown here is derived from an EMBL/GenBank/DDBJ whole genome shotgun (WGS) entry which is preliminary data.</text>
</comment>
<name>A0ABR2J2R1_9EUKA</name>
<keyword evidence="2 4" id="KW-0547">Nucleotide-binding</keyword>
<comment type="similarity">
    <text evidence="5">Belongs to the protein kinase superfamily.</text>
</comment>
<evidence type="ECO:0000256" key="3">
    <source>
        <dbReference type="ARBA" id="ARBA00022840"/>
    </source>
</evidence>
<dbReference type="Gene3D" id="1.10.510.10">
    <property type="entry name" value="Transferase(Phosphotransferase) domain 1"/>
    <property type="match status" value="1"/>
</dbReference>
<dbReference type="PRINTS" id="PR00109">
    <property type="entry name" value="TYRKINASE"/>
</dbReference>
<organism evidence="7 8">
    <name type="scientific">Tritrichomonas musculus</name>
    <dbReference type="NCBI Taxonomy" id="1915356"/>
    <lineage>
        <taxon>Eukaryota</taxon>
        <taxon>Metamonada</taxon>
        <taxon>Parabasalia</taxon>
        <taxon>Tritrichomonadida</taxon>
        <taxon>Tritrichomonadidae</taxon>
        <taxon>Tritrichomonas</taxon>
    </lineage>
</organism>
<dbReference type="PANTHER" id="PTHR45756:SF1">
    <property type="entry name" value="PROTEIN KINASE DOMAIN CONTAINING PROTEIN"/>
    <property type="match status" value="1"/>
</dbReference>
<protein>
    <recommendedName>
        <fullName evidence="6">Protein kinase domain-containing protein</fullName>
    </recommendedName>
</protein>
<dbReference type="InterPro" id="IPR000719">
    <property type="entry name" value="Prot_kinase_dom"/>
</dbReference>
<reference evidence="7 8" key="1">
    <citation type="submission" date="2024-04" db="EMBL/GenBank/DDBJ databases">
        <title>Tritrichomonas musculus Genome.</title>
        <authorList>
            <person name="Alves-Ferreira E."/>
            <person name="Grigg M."/>
            <person name="Lorenzi H."/>
            <person name="Galac M."/>
        </authorList>
    </citation>
    <scope>NUCLEOTIDE SEQUENCE [LARGE SCALE GENOMIC DNA]</scope>
    <source>
        <strain evidence="7 8">EAF2021</strain>
    </source>
</reference>
<dbReference type="Pfam" id="PF00069">
    <property type="entry name" value="Pkinase"/>
    <property type="match status" value="1"/>
</dbReference>
<dbReference type="InterPro" id="IPR011009">
    <property type="entry name" value="Kinase-like_dom_sf"/>
</dbReference>
<dbReference type="InterPro" id="IPR008271">
    <property type="entry name" value="Ser/Thr_kinase_AS"/>
</dbReference>
<dbReference type="Gene3D" id="3.30.200.20">
    <property type="entry name" value="Phosphorylase Kinase, domain 1"/>
    <property type="match status" value="1"/>
</dbReference>
<dbReference type="InterPro" id="IPR053215">
    <property type="entry name" value="TKL_Ser/Thr_kinase"/>
</dbReference>
<keyword evidence="1 5" id="KW-0808">Transferase</keyword>
<sequence>MAQVEKYLISLDKYAIVSEIGRGSFGQVYIVENKETKQQYAAKVLQYDDEDYRENCLKSIEIMGELRHPTLVNLIGYSPVDFEGKSNITIILDLATNGSLHKWIKNGNYSATQKQIILVGICAGMKILHSHSYMHRDIKPDNILIDKDFHPCITDYLLMEKYEPGKKYQENVGTPAYMAPECFDTQDYGLLCDVYSFAILMYQVVTGNSKVYDAQKFKSIYHLVSLIRKGERPSFEVPVKSSIKELIEKCWSGEVSDRLTFNQLFEKLAYDPEYYLDGVDENQVKQYADSVKQ</sequence>
<dbReference type="InterPro" id="IPR001245">
    <property type="entry name" value="Ser-Thr/Tyr_kinase_cat_dom"/>
</dbReference>
<feature type="binding site" evidence="4">
    <location>
        <position position="43"/>
    </location>
    <ligand>
        <name>ATP</name>
        <dbReference type="ChEBI" id="CHEBI:30616"/>
    </ligand>
</feature>
<dbReference type="EMBL" id="JAPFFF010000013">
    <property type="protein sequence ID" value="KAK8871875.1"/>
    <property type="molecule type" value="Genomic_DNA"/>
</dbReference>
<dbReference type="PROSITE" id="PS50011">
    <property type="entry name" value="PROTEIN_KINASE_DOM"/>
    <property type="match status" value="1"/>
</dbReference>
<dbReference type="InterPro" id="IPR017441">
    <property type="entry name" value="Protein_kinase_ATP_BS"/>
</dbReference>
<evidence type="ECO:0000313" key="8">
    <source>
        <dbReference type="Proteomes" id="UP001470230"/>
    </source>
</evidence>
<proteinExistence type="inferred from homology"/>
<dbReference type="PROSITE" id="PS00108">
    <property type="entry name" value="PROTEIN_KINASE_ST"/>
    <property type="match status" value="1"/>
</dbReference>
<evidence type="ECO:0000259" key="6">
    <source>
        <dbReference type="PROSITE" id="PS50011"/>
    </source>
</evidence>
<keyword evidence="3 4" id="KW-0067">ATP-binding</keyword>
<evidence type="ECO:0000256" key="4">
    <source>
        <dbReference type="PROSITE-ProRule" id="PRU10141"/>
    </source>
</evidence>
<evidence type="ECO:0000313" key="7">
    <source>
        <dbReference type="EMBL" id="KAK8871875.1"/>
    </source>
</evidence>
<dbReference type="SUPFAM" id="SSF56112">
    <property type="entry name" value="Protein kinase-like (PK-like)"/>
    <property type="match status" value="1"/>
</dbReference>
<dbReference type="Proteomes" id="UP001470230">
    <property type="component" value="Unassembled WGS sequence"/>
</dbReference>
<feature type="domain" description="Protein kinase" evidence="6">
    <location>
        <begin position="14"/>
        <end position="276"/>
    </location>
</feature>
<gene>
    <name evidence="7" type="ORF">M9Y10_007620</name>
</gene>
<dbReference type="PROSITE" id="PS00107">
    <property type="entry name" value="PROTEIN_KINASE_ATP"/>
    <property type="match status" value="1"/>
</dbReference>
<keyword evidence="8" id="KW-1185">Reference proteome</keyword>
<evidence type="ECO:0000256" key="1">
    <source>
        <dbReference type="ARBA" id="ARBA00022527"/>
    </source>
</evidence>
<dbReference type="PANTHER" id="PTHR45756">
    <property type="entry name" value="PALMITOYLTRANSFERASE"/>
    <property type="match status" value="1"/>
</dbReference>
<accession>A0ABR2J2R1</accession>
<dbReference type="SMART" id="SM00220">
    <property type="entry name" value="S_TKc"/>
    <property type="match status" value="1"/>
</dbReference>
<keyword evidence="1 5" id="KW-0723">Serine/threonine-protein kinase</keyword>
<keyword evidence="1 5" id="KW-0418">Kinase</keyword>